<comment type="caution">
    <text evidence="16">The sequence shown here is derived from an EMBL/GenBank/DDBJ whole genome shotgun (WGS) entry which is preliminary data.</text>
</comment>
<keyword evidence="4 16" id="KW-0436">Ligase</keyword>
<evidence type="ECO:0000256" key="6">
    <source>
        <dbReference type="ARBA" id="ARBA00022741"/>
    </source>
</evidence>
<name>A0A498DA03_9BACI</name>
<dbReference type="InterPro" id="IPR036615">
    <property type="entry name" value="Mur_ligase_C_dom_sf"/>
</dbReference>
<dbReference type="Gene3D" id="3.40.1190.10">
    <property type="entry name" value="Mur-like, catalytic domain"/>
    <property type="match status" value="1"/>
</dbReference>
<evidence type="ECO:0000256" key="9">
    <source>
        <dbReference type="ARBA" id="ARBA00022984"/>
    </source>
</evidence>
<proteinExistence type="inferred from homology"/>
<dbReference type="RefSeq" id="WP_121521815.1">
    <property type="nucleotide sequence ID" value="NZ_RCHR01000002.1"/>
</dbReference>
<dbReference type="Pfam" id="PF02875">
    <property type="entry name" value="Mur_ligase_C"/>
    <property type="match status" value="1"/>
</dbReference>
<accession>A0A498DA03</accession>
<keyword evidence="7" id="KW-0067">ATP-binding</keyword>
<dbReference type="PROSITE" id="PS01011">
    <property type="entry name" value="FOLYLPOLYGLU_SYNT_1"/>
    <property type="match status" value="1"/>
</dbReference>
<dbReference type="Gene3D" id="3.90.190.20">
    <property type="entry name" value="Mur ligase, C-terminal domain"/>
    <property type="match status" value="1"/>
</dbReference>
<dbReference type="EC" id="6.3.2.13" evidence="16"/>
<evidence type="ECO:0000256" key="10">
    <source>
        <dbReference type="ARBA" id="ARBA00023306"/>
    </source>
</evidence>
<gene>
    <name evidence="16" type="ORF">D8M04_04975</name>
</gene>
<dbReference type="PANTHER" id="PTHR23135:SF4">
    <property type="entry name" value="UDP-N-ACETYLMURAMOYL-L-ALANYL-D-GLUTAMATE--2,6-DIAMINOPIMELATE LIGASE MURE HOMOLOG, CHLOROPLASTIC"/>
    <property type="match status" value="1"/>
</dbReference>
<dbReference type="InterPro" id="IPR005761">
    <property type="entry name" value="UDP-N-AcMur-Glu-dNH2Pim_ligase"/>
</dbReference>
<dbReference type="InterPro" id="IPR013221">
    <property type="entry name" value="Mur_ligase_cen"/>
</dbReference>
<feature type="domain" description="Mur ligase C-terminal" evidence="14">
    <location>
        <begin position="329"/>
        <end position="457"/>
    </location>
</feature>
<evidence type="ECO:0000256" key="5">
    <source>
        <dbReference type="ARBA" id="ARBA00022618"/>
    </source>
</evidence>
<dbReference type="Pfam" id="PF01225">
    <property type="entry name" value="Mur_ligase"/>
    <property type="match status" value="1"/>
</dbReference>
<dbReference type="GO" id="GO:0071555">
    <property type="term" value="P:cell wall organization"/>
    <property type="evidence" value="ECO:0007669"/>
    <property type="project" value="UniProtKB-KW"/>
</dbReference>
<evidence type="ECO:0000256" key="12">
    <source>
        <dbReference type="RuleBase" id="RU004135"/>
    </source>
</evidence>
<organism evidence="16 17">
    <name type="scientific">Oceanobacillus piezotolerans</name>
    <dbReference type="NCBI Taxonomy" id="2448030"/>
    <lineage>
        <taxon>Bacteria</taxon>
        <taxon>Bacillati</taxon>
        <taxon>Bacillota</taxon>
        <taxon>Bacilli</taxon>
        <taxon>Bacillales</taxon>
        <taxon>Bacillaceae</taxon>
        <taxon>Oceanobacillus</taxon>
    </lineage>
</organism>
<dbReference type="UniPathway" id="UPA00219"/>
<evidence type="ECO:0000313" key="16">
    <source>
        <dbReference type="EMBL" id="RLL46564.1"/>
    </source>
</evidence>
<dbReference type="OrthoDB" id="9800958at2"/>
<dbReference type="GO" id="GO:0004326">
    <property type="term" value="F:tetrahydrofolylpolyglutamate synthase activity"/>
    <property type="evidence" value="ECO:0007669"/>
    <property type="project" value="InterPro"/>
</dbReference>
<dbReference type="SUPFAM" id="SSF63418">
    <property type="entry name" value="MurE/MurF N-terminal domain"/>
    <property type="match status" value="1"/>
</dbReference>
<keyword evidence="5 12" id="KW-0132">Cell division</keyword>
<evidence type="ECO:0000259" key="15">
    <source>
        <dbReference type="Pfam" id="PF08245"/>
    </source>
</evidence>
<evidence type="ECO:0000259" key="13">
    <source>
        <dbReference type="Pfam" id="PF01225"/>
    </source>
</evidence>
<feature type="domain" description="Mur ligase N-terminal catalytic" evidence="13">
    <location>
        <begin position="24"/>
        <end position="97"/>
    </location>
</feature>
<dbReference type="InterPro" id="IPR018109">
    <property type="entry name" value="Folylpolyglutamate_synth_CS"/>
</dbReference>
<feature type="domain" description="Mur ligase central" evidence="15">
    <location>
        <begin position="109"/>
        <end position="306"/>
    </location>
</feature>
<evidence type="ECO:0000256" key="3">
    <source>
        <dbReference type="ARBA" id="ARBA00022490"/>
    </source>
</evidence>
<keyword evidence="8 12" id="KW-0133">Cell shape</keyword>
<dbReference type="GO" id="GO:0009252">
    <property type="term" value="P:peptidoglycan biosynthetic process"/>
    <property type="evidence" value="ECO:0007669"/>
    <property type="project" value="UniProtKB-UniPathway"/>
</dbReference>
<keyword evidence="9 12" id="KW-0573">Peptidoglycan synthesis</keyword>
<dbReference type="SUPFAM" id="SSF53244">
    <property type="entry name" value="MurD-like peptide ligases, peptide-binding domain"/>
    <property type="match status" value="1"/>
</dbReference>
<keyword evidence="10 12" id="KW-0131">Cell cycle</keyword>
<dbReference type="InterPro" id="IPR036565">
    <property type="entry name" value="Mur-like_cat_sf"/>
</dbReference>
<dbReference type="InterPro" id="IPR035911">
    <property type="entry name" value="MurE/MurF_N"/>
</dbReference>
<evidence type="ECO:0000256" key="7">
    <source>
        <dbReference type="ARBA" id="ARBA00022840"/>
    </source>
</evidence>
<protein>
    <submittedName>
        <fullName evidence="16">UDP-N-acetylmuramoyl-L-alanyl-D-glutamate--2, 6-diaminopimelate ligase</fullName>
        <ecNumber evidence="16">6.3.2.13</ecNumber>
    </submittedName>
</protein>
<sequence>MKANQLLDNIEVLNNIDLISLNIEIKGITDSSININNGDLFVAIAGNQMDGHDYIEDAINKGAAAIVGEKEYIDLPVPYLQVPNTRKALGKIAKAYYNNKDDDKIIIGITGTNGKTTTSYFLKNLIEKSKRTCGLIGTIEYIINGDCIKSVNTTPSALVLHKLLQESKDEVIIIEVSSHGLHQSRVEGISFDVCIFTNLEQEHLDYHQTMDHYFQSKLLLFQHLKDNGVAIINGDNAWGRKAADLLQASGKTVYTVGQASTCRFQINELDPICQTFQIIDNGSSHQIHLPIPGIHNRYNAAFAFASGKCLGLDSTQLCEGFAEIKGVHGRFEKRLLPNGAMVIIDYAHTTAAIQSCLTTAKQHGAKRIIHIFGFRGNRDERKRKDMLSISATESDYYILTMDDLNSVAAFDMLQTLDYLHESYGNDNGILIADRTMAIKWAIDLCMEGDWIIITGKGHEAYQQEYVLETKSDQETVDYLMDRQEKRKQVLTV</sequence>
<evidence type="ECO:0000256" key="2">
    <source>
        <dbReference type="ARBA" id="ARBA00005898"/>
    </source>
</evidence>
<keyword evidence="3" id="KW-0963">Cytoplasm</keyword>
<dbReference type="PANTHER" id="PTHR23135">
    <property type="entry name" value="MUR LIGASE FAMILY MEMBER"/>
    <property type="match status" value="1"/>
</dbReference>
<dbReference type="GO" id="GO:0005524">
    <property type="term" value="F:ATP binding"/>
    <property type="evidence" value="ECO:0007669"/>
    <property type="project" value="UniProtKB-KW"/>
</dbReference>
<comment type="pathway">
    <text evidence="1 12">Cell wall biogenesis; peptidoglycan biosynthesis.</text>
</comment>
<dbReference type="EMBL" id="RCHR01000002">
    <property type="protein sequence ID" value="RLL46564.1"/>
    <property type="molecule type" value="Genomic_DNA"/>
</dbReference>
<dbReference type="NCBIfam" id="TIGR01085">
    <property type="entry name" value="murE"/>
    <property type="match status" value="1"/>
</dbReference>
<dbReference type="Proteomes" id="UP000270219">
    <property type="component" value="Unassembled WGS sequence"/>
</dbReference>
<comment type="similarity">
    <text evidence="2">Belongs to the MurCDEF family. MurE subfamily.</text>
</comment>
<dbReference type="InterPro" id="IPR004101">
    <property type="entry name" value="Mur_ligase_C"/>
</dbReference>
<evidence type="ECO:0000256" key="11">
    <source>
        <dbReference type="ARBA" id="ARBA00023316"/>
    </source>
</evidence>
<dbReference type="GO" id="GO:0008765">
    <property type="term" value="F:UDP-N-acetylmuramoylalanyl-D-glutamate-2,6-diaminopimelate ligase activity"/>
    <property type="evidence" value="ECO:0007669"/>
    <property type="project" value="UniProtKB-EC"/>
</dbReference>
<dbReference type="GO" id="GO:0005737">
    <property type="term" value="C:cytoplasm"/>
    <property type="evidence" value="ECO:0007669"/>
    <property type="project" value="UniProtKB-SubCell"/>
</dbReference>
<dbReference type="NCBIfam" id="NF001126">
    <property type="entry name" value="PRK00139.1-4"/>
    <property type="match status" value="1"/>
</dbReference>
<evidence type="ECO:0000313" key="17">
    <source>
        <dbReference type="Proteomes" id="UP000270219"/>
    </source>
</evidence>
<dbReference type="GO" id="GO:0008360">
    <property type="term" value="P:regulation of cell shape"/>
    <property type="evidence" value="ECO:0007669"/>
    <property type="project" value="UniProtKB-KW"/>
</dbReference>
<dbReference type="Gene3D" id="3.40.1390.10">
    <property type="entry name" value="MurE/MurF, N-terminal domain"/>
    <property type="match status" value="1"/>
</dbReference>
<dbReference type="AlphaFoldDB" id="A0A498DA03"/>
<reference evidence="16 17" key="1">
    <citation type="submission" date="2018-10" db="EMBL/GenBank/DDBJ databases">
        <title>Oceanobacillus sp. YLB-02 draft genome.</title>
        <authorList>
            <person name="Yu L."/>
        </authorList>
    </citation>
    <scope>NUCLEOTIDE SEQUENCE [LARGE SCALE GENOMIC DNA]</scope>
    <source>
        <strain evidence="16 17">YLB-02</strain>
    </source>
</reference>
<dbReference type="Pfam" id="PF08245">
    <property type="entry name" value="Mur_ligase_M"/>
    <property type="match status" value="1"/>
</dbReference>
<dbReference type="GO" id="GO:0051301">
    <property type="term" value="P:cell division"/>
    <property type="evidence" value="ECO:0007669"/>
    <property type="project" value="UniProtKB-KW"/>
</dbReference>
<keyword evidence="6" id="KW-0547">Nucleotide-binding</keyword>
<evidence type="ECO:0000256" key="4">
    <source>
        <dbReference type="ARBA" id="ARBA00022598"/>
    </source>
</evidence>
<evidence type="ECO:0000256" key="1">
    <source>
        <dbReference type="ARBA" id="ARBA00004752"/>
    </source>
</evidence>
<dbReference type="InterPro" id="IPR000713">
    <property type="entry name" value="Mur_ligase_N"/>
</dbReference>
<evidence type="ECO:0000256" key="8">
    <source>
        <dbReference type="ARBA" id="ARBA00022960"/>
    </source>
</evidence>
<keyword evidence="17" id="KW-1185">Reference proteome</keyword>
<keyword evidence="11 12" id="KW-0961">Cell wall biogenesis/degradation</keyword>
<dbReference type="SUPFAM" id="SSF53623">
    <property type="entry name" value="MurD-like peptide ligases, catalytic domain"/>
    <property type="match status" value="1"/>
</dbReference>
<comment type="subcellular location">
    <subcellularLocation>
        <location evidence="12">Cytoplasm</location>
    </subcellularLocation>
</comment>
<evidence type="ECO:0000259" key="14">
    <source>
        <dbReference type="Pfam" id="PF02875"/>
    </source>
</evidence>